<reference evidence="19" key="1">
    <citation type="journal article" date="2020" name="bioRxiv">
        <title>Comparative genomics of Chlamydomonas.</title>
        <authorList>
            <person name="Craig R.J."/>
            <person name="Hasan A.R."/>
            <person name="Ness R.W."/>
            <person name="Keightley P.D."/>
        </authorList>
    </citation>
    <scope>NUCLEOTIDE SEQUENCE</scope>
    <source>
        <strain evidence="19">CCAP 11/70</strain>
    </source>
</reference>
<evidence type="ECO:0000256" key="2">
    <source>
        <dbReference type="ARBA" id="ARBA00010794"/>
    </source>
</evidence>
<evidence type="ECO:0000256" key="1">
    <source>
        <dbReference type="ARBA" id="ARBA00004508"/>
    </source>
</evidence>
<evidence type="ECO:0000256" key="6">
    <source>
        <dbReference type="ARBA" id="ARBA00022692"/>
    </source>
</evidence>
<dbReference type="PANTHER" id="PTHR32523:SF8">
    <property type="entry name" value="DOLICHOL KINASE"/>
    <property type="match status" value="1"/>
</dbReference>
<evidence type="ECO:0000256" key="16">
    <source>
        <dbReference type="ARBA" id="ARBA00048889"/>
    </source>
</evidence>
<keyword evidence="8 17" id="KW-0863">Zinc-finger</keyword>
<comment type="caution">
    <text evidence="19">The sequence shown here is derived from an EMBL/GenBank/DDBJ whole genome shotgun (WGS) entry which is preliminary data.</text>
</comment>
<name>A0A835Y5U6_9CHLO</name>
<keyword evidence="9" id="KW-0418">Kinase</keyword>
<evidence type="ECO:0000256" key="13">
    <source>
        <dbReference type="ARBA" id="ARBA00023136"/>
    </source>
</evidence>
<sequence>MPASAIGPALLRRLAQVTEQSLQPVAIPVLKALKLELHRVGKLVKVDSSAASSILGRAPSLCLVILKLVAFATRLPAPAEDGDARLTAKRSLANGAELLLNWLVAKLGASGGNRGLAGPASVRALLRSQALEAAARQAAGAAKRIQDAQPLRQALLTDCEECLDLALFVVGHASINVAPNDAEGITEFAAALAVSSILEHSARLTLVLSSAKAARVALPAHRALTALRSERCCLAYLYCGLVLDCAATVTPAAAAHLRAVLGGPCTRHIVMVEGLAALRELEGGPPPGAPPAGHSPAKKQQLISLLQALFPALDPAHPGPALKPLAAARLLLRAALAAVTSDGGPAADGGSGARSDGPCWVAKRLPDLVCRALALRPWRGPRLAVAADVWRLAAALLGQEQVMGRDLERGSVAASLNLLMVEVGVPLWAANEGRGLWRLPAEAPVEVLAAVTGGALPLLERLLRRAGEAPGGPEHDVLAELQSAEAPPSAWRWDNLLPILVYSTPLQAAAFVATATKLLRRASAQALLLRHSDPATISVELTADLLGAWMEYGHEAPHEGIVSAPARARLAQLLTLALPQWLPQLSRLVQEAAALDEAAWGAEQHGQRQPGPQEPELLLQALYSLTEDVFAAYALVSLDPCPAPGMQGAAHTAGHGGGACNLEAGVVPLLGSVLRLVQRGQPSPEEWPQLYYFTAAWAVRLARTRTAAVRALSNDSPAMAWRPEAMRAVAEALRPTERYRSLVQALDGRAAQLEAWAGGKEAGARPGLHVNFMPPAATWLEFWKPPAEAQRCPVLTACDNPACASLAGDSEAGLRLRQCGRCGRASYCCRECQTAHWRAGHREACGGSVDGA</sequence>
<dbReference type="Proteomes" id="UP000612055">
    <property type="component" value="Unassembled WGS sequence"/>
</dbReference>
<gene>
    <name evidence="19" type="ORF">HYH03_006304</name>
</gene>
<comment type="subcellular location">
    <subcellularLocation>
        <location evidence="1">Plastid</location>
        <location evidence="1">Chloroplast membrane</location>
        <topology evidence="1">Multi-pass membrane protein</topology>
    </subcellularLocation>
</comment>
<feature type="domain" description="MYND-type" evidence="18">
    <location>
        <begin position="800"/>
        <end position="845"/>
    </location>
</feature>
<dbReference type="SUPFAM" id="SSF144232">
    <property type="entry name" value="HIT/MYND zinc finger-like"/>
    <property type="match status" value="1"/>
</dbReference>
<evidence type="ECO:0000256" key="11">
    <source>
        <dbReference type="ARBA" id="ARBA00022946"/>
    </source>
</evidence>
<accession>A0A835Y5U6</accession>
<evidence type="ECO:0000256" key="17">
    <source>
        <dbReference type="PROSITE-ProRule" id="PRU00134"/>
    </source>
</evidence>
<organism evidence="19 20">
    <name type="scientific">Edaphochlamys debaryana</name>
    <dbReference type="NCBI Taxonomy" id="47281"/>
    <lineage>
        <taxon>Eukaryota</taxon>
        <taxon>Viridiplantae</taxon>
        <taxon>Chlorophyta</taxon>
        <taxon>core chlorophytes</taxon>
        <taxon>Chlorophyceae</taxon>
        <taxon>CS clade</taxon>
        <taxon>Chlamydomonadales</taxon>
        <taxon>Chlamydomonadales incertae sedis</taxon>
        <taxon>Edaphochlamys</taxon>
    </lineage>
</organism>
<keyword evidence="11" id="KW-0809">Transit peptide</keyword>
<dbReference type="GO" id="GO:0010276">
    <property type="term" value="F:phytol kinase activity"/>
    <property type="evidence" value="ECO:0007669"/>
    <property type="project" value="UniProtKB-EC"/>
</dbReference>
<comment type="catalytic activity">
    <reaction evidence="16">
        <text>phytol + CTP = phytyl phosphate + CDP + H(+)</text>
        <dbReference type="Rhea" id="RHEA:38055"/>
        <dbReference type="ChEBI" id="CHEBI:15378"/>
        <dbReference type="ChEBI" id="CHEBI:17327"/>
        <dbReference type="ChEBI" id="CHEBI:37563"/>
        <dbReference type="ChEBI" id="CHEBI:58069"/>
        <dbReference type="ChEBI" id="CHEBI:75483"/>
        <dbReference type="EC" id="2.7.1.182"/>
    </reaction>
</comment>
<dbReference type="InterPro" id="IPR002893">
    <property type="entry name" value="Znf_MYND"/>
</dbReference>
<evidence type="ECO:0000256" key="12">
    <source>
        <dbReference type="ARBA" id="ARBA00022989"/>
    </source>
</evidence>
<keyword evidence="4" id="KW-0934">Plastid</keyword>
<protein>
    <recommendedName>
        <fullName evidence="15">phytol kinase</fullName>
        <ecNumber evidence="15">2.7.1.182</ecNumber>
    </recommendedName>
</protein>
<dbReference type="InterPro" id="IPR039606">
    <property type="entry name" value="Phytol/farnesol_kinase"/>
</dbReference>
<keyword evidence="12" id="KW-1133">Transmembrane helix</keyword>
<keyword evidence="10" id="KW-0862">Zinc</keyword>
<evidence type="ECO:0000256" key="7">
    <source>
        <dbReference type="ARBA" id="ARBA00022723"/>
    </source>
</evidence>
<evidence type="ECO:0000256" key="15">
    <source>
        <dbReference type="ARBA" id="ARBA00039024"/>
    </source>
</evidence>
<keyword evidence="13" id="KW-0472">Membrane</keyword>
<dbReference type="Pfam" id="PF01753">
    <property type="entry name" value="zf-MYND"/>
    <property type="match status" value="1"/>
</dbReference>
<keyword evidence="5" id="KW-0808">Transferase</keyword>
<dbReference type="EMBL" id="JAEHOE010000023">
    <property type="protein sequence ID" value="KAG2495704.1"/>
    <property type="molecule type" value="Genomic_DNA"/>
</dbReference>
<evidence type="ECO:0000256" key="3">
    <source>
        <dbReference type="ARBA" id="ARBA00022528"/>
    </source>
</evidence>
<evidence type="ECO:0000256" key="14">
    <source>
        <dbReference type="ARBA" id="ARBA00024015"/>
    </source>
</evidence>
<evidence type="ECO:0000256" key="4">
    <source>
        <dbReference type="ARBA" id="ARBA00022640"/>
    </source>
</evidence>
<evidence type="ECO:0000313" key="20">
    <source>
        <dbReference type="Proteomes" id="UP000612055"/>
    </source>
</evidence>
<dbReference type="PANTHER" id="PTHR32523">
    <property type="entry name" value="PHYTOL KINASE 1, CHLOROPLASTIC"/>
    <property type="match status" value="1"/>
</dbReference>
<dbReference type="OrthoDB" id="550206at2759"/>
<dbReference type="AlphaFoldDB" id="A0A835Y5U6"/>
<evidence type="ECO:0000256" key="9">
    <source>
        <dbReference type="ARBA" id="ARBA00022777"/>
    </source>
</evidence>
<keyword evidence="3" id="KW-0150">Chloroplast</keyword>
<evidence type="ECO:0000256" key="8">
    <source>
        <dbReference type="ARBA" id="ARBA00022771"/>
    </source>
</evidence>
<dbReference type="Gene3D" id="6.10.140.2220">
    <property type="match status" value="1"/>
</dbReference>
<evidence type="ECO:0000259" key="18">
    <source>
        <dbReference type="PROSITE" id="PS50865"/>
    </source>
</evidence>
<keyword evidence="20" id="KW-1185">Reference proteome</keyword>
<keyword evidence="6" id="KW-0812">Transmembrane</keyword>
<proteinExistence type="inferred from homology"/>
<evidence type="ECO:0000256" key="10">
    <source>
        <dbReference type="ARBA" id="ARBA00022833"/>
    </source>
</evidence>
<evidence type="ECO:0000256" key="5">
    <source>
        <dbReference type="ARBA" id="ARBA00022679"/>
    </source>
</evidence>
<dbReference type="GO" id="GO:0008270">
    <property type="term" value="F:zinc ion binding"/>
    <property type="evidence" value="ECO:0007669"/>
    <property type="project" value="UniProtKB-KW"/>
</dbReference>
<dbReference type="EC" id="2.7.1.182" evidence="15"/>
<comment type="pathway">
    <text evidence="14">Cofactor biosynthesis; tocopherol biosynthesis.</text>
</comment>
<comment type="similarity">
    <text evidence="2">Belongs to the polyprenol kinase family.</text>
</comment>
<dbReference type="GO" id="GO:0016020">
    <property type="term" value="C:membrane"/>
    <property type="evidence" value="ECO:0007669"/>
    <property type="project" value="UniProtKB-SubCell"/>
</dbReference>
<dbReference type="PROSITE" id="PS50865">
    <property type="entry name" value="ZF_MYND_2"/>
    <property type="match status" value="1"/>
</dbReference>
<dbReference type="GO" id="GO:0009507">
    <property type="term" value="C:chloroplast"/>
    <property type="evidence" value="ECO:0007669"/>
    <property type="project" value="UniProtKB-SubCell"/>
</dbReference>
<evidence type="ECO:0000313" key="19">
    <source>
        <dbReference type="EMBL" id="KAG2495704.1"/>
    </source>
</evidence>
<keyword evidence="7" id="KW-0479">Metal-binding</keyword>